<feature type="compositionally biased region" description="Basic and acidic residues" evidence="1">
    <location>
        <begin position="65"/>
        <end position="78"/>
    </location>
</feature>
<dbReference type="EMBL" id="JASOPU010000349">
    <property type="protein sequence ID" value="MDK7294268.1"/>
    <property type="molecule type" value="Genomic_DNA"/>
</dbReference>
<feature type="non-terminal residue" evidence="2">
    <location>
        <position position="86"/>
    </location>
</feature>
<dbReference type="Proteomes" id="UP001237917">
    <property type="component" value="Unassembled WGS sequence"/>
</dbReference>
<name>A0AAW6YGM4_9STRE</name>
<accession>A0AAW6YGM4</accession>
<gene>
    <name evidence="2" type="ORF">QP487_12690</name>
</gene>
<proteinExistence type="predicted"/>
<sequence length="86" mass="9765">VEGRNGGRFDKNGAETKANYVDNTKQEVTYIYERVQEEAPVEKKGSFQEHHIYRTVDKNGNVISEDSKEDSKTTEGKSSETYTTSK</sequence>
<organism evidence="2 3">
    <name type="scientific">Streptococcus pasteurianus</name>
    <dbReference type="NCBI Taxonomy" id="197614"/>
    <lineage>
        <taxon>Bacteria</taxon>
        <taxon>Bacillati</taxon>
        <taxon>Bacillota</taxon>
        <taxon>Bacilli</taxon>
        <taxon>Lactobacillales</taxon>
        <taxon>Streptococcaceae</taxon>
        <taxon>Streptococcus</taxon>
    </lineage>
</organism>
<reference evidence="2" key="1">
    <citation type="submission" date="2023-05" db="EMBL/GenBank/DDBJ databases">
        <title>Cataloging the Phylogenetic Diversity of Human Bladder Bacteria.</title>
        <authorList>
            <person name="Du J."/>
        </authorList>
    </citation>
    <scope>NUCLEOTIDE SEQUENCE</scope>
    <source>
        <strain evidence="2">UMB0765</strain>
    </source>
</reference>
<evidence type="ECO:0000313" key="2">
    <source>
        <dbReference type="EMBL" id="MDK7294268.1"/>
    </source>
</evidence>
<evidence type="ECO:0000256" key="1">
    <source>
        <dbReference type="SAM" id="MobiDB-lite"/>
    </source>
</evidence>
<feature type="non-terminal residue" evidence="2">
    <location>
        <position position="1"/>
    </location>
</feature>
<dbReference type="AlphaFoldDB" id="A0AAW6YGM4"/>
<comment type="caution">
    <text evidence="2">The sequence shown here is derived from an EMBL/GenBank/DDBJ whole genome shotgun (WGS) entry which is preliminary data.</text>
</comment>
<feature type="region of interest" description="Disordered" evidence="1">
    <location>
        <begin position="1"/>
        <end position="20"/>
    </location>
</feature>
<evidence type="ECO:0000313" key="3">
    <source>
        <dbReference type="Proteomes" id="UP001237917"/>
    </source>
</evidence>
<protein>
    <submittedName>
        <fullName evidence="2">Uncharacterized protein</fullName>
    </submittedName>
</protein>
<feature type="region of interest" description="Disordered" evidence="1">
    <location>
        <begin position="58"/>
        <end position="86"/>
    </location>
</feature>
<feature type="compositionally biased region" description="Basic and acidic residues" evidence="1">
    <location>
        <begin position="1"/>
        <end position="14"/>
    </location>
</feature>